<dbReference type="VEuPathDB" id="FungiDB:H310_11736"/>
<sequence>MLASISTLVKFSRPHTIVHTTLAPTIISRAILRYVDQDATNHYWDVLPIAIAFILINVFIVGINQIYDIPMDKINKPYLPLASGELSVESAWKILTVVLVASVWAISYATSPVVFGLWLYVLVVGTMYSLPMIRLKKQWLSVAIAITTCRGLVFPLCLAVHLAGKVGVAALDVPAVRYILIFSTLWALNISIFKDLPDTLGDSAESIATLPIKFGLTAVFRGCLAIMVAAWASSSIEFIKSMSGTASISTMVLHAAVRVAQLAALALNACLMQIDKRNSAGLTAFYTKIVWGFMYLEWLLLPLWF</sequence>
<dbReference type="GO" id="GO:0016020">
    <property type="term" value="C:membrane"/>
    <property type="evidence" value="ECO:0007669"/>
    <property type="project" value="UniProtKB-SubCell"/>
</dbReference>
<feature type="transmembrane region" description="Helical" evidence="7">
    <location>
        <begin position="142"/>
        <end position="163"/>
    </location>
</feature>
<evidence type="ECO:0000256" key="1">
    <source>
        <dbReference type="ARBA" id="ARBA00004141"/>
    </source>
</evidence>
<dbReference type="GO" id="GO:0016765">
    <property type="term" value="F:transferase activity, transferring alkyl or aryl (other than methyl) groups"/>
    <property type="evidence" value="ECO:0007669"/>
    <property type="project" value="InterPro"/>
</dbReference>
<comment type="similarity">
    <text evidence="2">Belongs to the UbiA prenyltransferase family.</text>
</comment>
<keyword evidence="5 7" id="KW-1133">Transmembrane helix</keyword>
<evidence type="ECO:0000313" key="8">
    <source>
        <dbReference type="EMBL" id="RHY26692.1"/>
    </source>
</evidence>
<dbReference type="InterPro" id="IPR044878">
    <property type="entry name" value="UbiA_sf"/>
</dbReference>
<organism evidence="8 9">
    <name type="scientific">Aphanomyces invadans</name>
    <dbReference type="NCBI Taxonomy" id="157072"/>
    <lineage>
        <taxon>Eukaryota</taxon>
        <taxon>Sar</taxon>
        <taxon>Stramenopiles</taxon>
        <taxon>Oomycota</taxon>
        <taxon>Saprolegniomycetes</taxon>
        <taxon>Saprolegniales</taxon>
        <taxon>Verrucalvaceae</taxon>
        <taxon>Aphanomyces</taxon>
    </lineage>
</organism>
<protein>
    <recommendedName>
        <fullName evidence="10">Homogentisate phytyltransferase</fullName>
    </recommendedName>
</protein>
<feature type="transmembrane region" description="Helical" evidence="7">
    <location>
        <begin position="46"/>
        <end position="69"/>
    </location>
</feature>
<proteinExistence type="inferred from homology"/>
<keyword evidence="4 7" id="KW-0812">Transmembrane</keyword>
<reference evidence="8 9" key="1">
    <citation type="submission" date="2018-08" db="EMBL/GenBank/DDBJ databases">
        <title>Aphanomyces genome sequencing and annotation.</title>
        <authorList>
            <person name="Minardi D."/>
            <person name="Oidtmann B."/>
            <person name="Van Der Giezen M."/>
            <person name="Studholme D.J."/>
        </authorList>
    </citation>
    <scope>NUCLEOTIDE SEQUENCE [LARGE SCALE GENOMIC DNA]</scope>
    <source>
        <strain evidence="8 9">NJM0002</strain>
    </source>
</reference>
<comment type="caution">
    <text evidence="8">The sequence shown here is derived from an EMBL/GenBank/DDBJ whole genome shotgun (WGS) entry which is preliminary data.</text>
</comment>
<name>A0A3R6WI61_9STRA</name>
<evidence type="ECO:0000256" key="7">
    <source>
        <dbReference type="SAM" id="Phobius"/>
    </source>
</evidence>
<feature type="transmembrane region" description="Helical" evidence="7">
    <location>
        <begin position="283"/>
        <end position="304"/>
    </location>
</feature>
<comment type="subcellular location">
    <subcellularLocation>
        <location evidence="1">Membrane</location>
        <topology evidence="1">Multi-pass membrane protein</topology>
    </subcellularLocation>
</comment>
<dbReference type="PANTHER" id="PTHR43009:SF7">
    <property type="entry name" value="HOMOGENTISATE GERANYLGERANYLTRANSFERASE, CHLOROPLASTIC"/>
    <property type="match status" value="1"/>
</dbReference>
<dbReference type="AlphaFoldDB" id="A0A3R6WI61"/>
<feature type="transmembrane region" description="Helical" evidence="7">
    <location>
        <begin position="175"/>
        <end position="193"/>
    </location>
</feature>
<dbReference type="Proteomes" id="UP000285060">
    <property type="component" value="Unassembled WGS sequence"/>
</dbReference>
<gene>
    <name evidence="8" type="ORF">DYB32_007363</name>
</gene>
<evidence type="ECO:0000256" key="3">
    <source>
        <dbReference type="ARBA" id="ARBA00022679"/>
    </source>
</evidence>
<dbReference type="InterPro" id="IPR000537">
    <property type="entry name" value="UbiA_prenyltransferase"/>
</dbReference>
<keyword evidence="6 7" id="KW-0472">Membrane</keyword>
<keyword evidence="9" id="KW-1185">Reference proteome</keyword>
<feature type="transmembrane region" description="Helical" evidence="7">
    <location>
        <begin position="252"/>
        <end position="271"/>
    </location>
</feature>
<evidence type="ECO:0000256" key="4">
    <source>
        <dbReference type="ARBA" id="ARBA00022692"/>
    </source>
</evidence>
<dbReference type="Gene3D" id="1.10.357.140">
    <property type="entry name" value="UbiA prenyltransferase"/>
    <property type="match status" value="1"/>
</dbReference>
<keyword evidence="3" id="KW-0808">Transferase</keyword>
<dbReference type="PANTHER" id="PTHR43009">
    <property type="entry name" value="HOMOGENTISATE SOLANESYLTRANSFERASE, CHLOROPLASTIC"/>
    <property type="match status" value="1"/>
</dbReference>
<evidence type="ECO:0008006" key="10">
    <source>
        <dbReference type="Google" id="ProtNLM"/>
    </source>
</evidence>
<evidence type="ECO:0000313" key="9">
    <source>
        <dbReference type="Proteomes" id="UP000285060"/>
    </source>
</evidence>
<evidence type="ECO:0000256" key="5">
    <source>
        <dbReference type="ARBA" id="ARBA00022989"/>
    </source>
</evidence>
<accession>A0A3R6WI61</accession>
<feature type="transmembrane region" description="Helical" evidence="7">
    <location>
        <begin position="214"/>
        <end position="232"/>
    </location>
</feature>
<evidence type="ECO:0000256" key="2">
    <source>
        <dbReference type="ARBA" id="ARBA00005985"/>
    </source>
</evidence>
<dbReference type="Pfam" id="PF01040">
    <property type="entry name" value="UbiA"/>
    <property type="match status" value="1"/>
</dbReference>
<evidence type="ECO:0000256" key="6">
    <source>
        <dbReference type="ARBA" id="ARBA00023136"/>
    </source>
</evidence>
<dbReference type="EMBL" id="QUSY01000934">
    <property type="protein sequence ID" value="RHY26692.1"/>
    <property type="molecule type" value="Genomic_DNA"/>
</dbReference>